<accession>A0A7X0MPM5</accession>
<dbReference type="Gene3D" id="1.10.472.20">
    <property type="entry name" value="Nitrile hydratase, beta subunit"/>
    <property type="match status" value="1"/>
</dbReference>
<evidence type="ECO:0000313" key="4">
    <source>
        <dbReference type="Proteomes" id="UP000585437"/>
    </source>
</evidence>
<dbReference type="AlphaFoldDB" id="A0A7X0MPM5"/>
<dbReference type="SUPFAM" id="SSF50090">
    <property type="entry name" value="Electron transport accessory proteins"/>
    <property type="match status" value="1"/>
</dbReference>
<evidence type="ECO:0000259" key="2">
    <source>
        <dbReference type="Pfam" id="PF21006"/>
    </source>
</evidence>
<keyword evidence="4" id="KW-1185">Reference proteome</keyword>
<protein>
    <submittedName>
        <fullName evidence="3">Nitrile hydratase accessory protein</fullName>
    </submittedName>
</protein>
<evidence type="ECO:0000313" key="3">
    <source>
        <dbReference type="EMBL" id="MBB6506897.1"/>
    </source>
</evidence>
<name>A0A7X0MPM5_9HYPH</name>
<comment type="caution">
    <text evidence="3">The sequence shown here is derived from an EMBL/GenBank/DDBJ whole genome shotgun (WGS) entry which is preliminary data.</text>
</comment>
<dbReference type="RefSeq" id="WP_184653368.1">
    <property type="nucleotide sequence ID" value="NZ_JACHBU010000001.1"/>
</dbReference>
<organism evidence="3 4">
    <name type="scientific">Rhizobium soli</name>
    <dbReference type="NCBI Taxonomy" id="424798"/>
    <lineage>
        <taxon>Bacteria</taxon>
        <taxon>Pseudomonadati</taxon>
        <taxon>Pseudomonadota</taxon>
        <taxon>Alphaproteobacteria</taxon>
        <taxon>Hyphomicrobiales</taxon>
        <taxon>Rhizobiaceae</taxon>
        <taxon>Rhizobium/Agrobacterium group</taxon>
        <taxon>Rhizobium</taxon>
    </lineage>
</organism>
<proteinExistence type="predicted"/>
<evidence type="ECO:0000256" key="1">
    <source>
        <dbReference type="SAM" id="MobiDB-lite"/>
    </source>
</evidence>
<feature type="domain" description="Nitrile hydratase beta subunit-like N-terminal" evidence="2">
    <location>
        <begin position="21"/>
        <end position="106"/>
    </location>
</feature>
<feature type="compositionally biased region" description="Basic and acidic residues" evidence="1">
    <location>
        <begin position="1"/>
        <end position="14"/>
    </location>
</feature>
<dbReference type="Proteomes" id="UP000585437">
    <property type="component" value="Unassembled WGS sequence"/>
</dbReference>
<dbReference type="Pfam" id="PF21006">
    <property type="entry name" value="NHase_beta_N"/>
    <property type="match status" value="1"/>
</dbReference>
<gene>
    <name evidence="3" type="ORF">F4695_000216</name>
</gene>
<dbReference type="EMBL" id="JACHBU010000001">
    <property type="protein sequence ID" value="MBB6506897.1"/>
    <property type="molecule type" value="Genomic_DNA"/>
</dbReference>
<dbReference type="NCBIfam" id="TIGR03889">
    <property type="entry name" value="nitrile_acc"/>
    <property type="match status" value="1"/>
</dbReference>
<dbReference type="InterPro" id="IPR023808">
    <property type="entry name" value="Nitrile_Hydratase_acc_put"/>
</dbReference>
<feature type="region of interest" description="Disordered" evidence="1">
    <location>
        <begin position="1"/>
        <end position="29"/>
    </location>
</feature>
<sequence>MSASETRCDSKTDLAHSPGLPVSPEGDPVFPEPWAAEAFAMTVHLHERGVFTWPEWAAALSRQVHQPGRADDGSDYFDCWVAALCDLLGEKRVADEATILGLQQSWQRAAEATPHGMPIELRNDPHRQS</sequence>
<dbReference type="InterPro" id="IPR049054">
    <property type="entry name" value="CN_hydtase_beta-like_N"/>
</dbReference>
<dbReference type="InterPro" id="IPR008990">
    <property type="entry name" value="Elect_transpt_acc-like_dom_sf"/>
</dbReference>
<reference evidence="3 4" key="1">
    <citation type="submission" date="2020-08" db="EMBL/GenBank/DDBJ databases">
        <title>The Agave Microbiome: Exploring the role of microbial communities in plant adaptations to desert environments.</title>
        <authorList>
            <person name="Partida-Martinez L.P."/>
        </authorList>
    </citation>
    <scope>NUCLEOTIDE SEQUENCE [LARGE SCALE GENOMIC DNA]</scope>
    <source>
        <strain evidence="3 4">AS3.12</strain>
    </source>
</reference>
<dbReference type="InterPro" id="IPR042262">
    <property type="entry name" value="CN_hydtase_beta_C"/>
</dbReference>